<evidence type="ECO:0000313" key="1">
    <source>
        <dbReference type="EMBL" id="KAI5647876.1"/>
    </source>
</evidence>
<name>A0ACB9ZM29_CATRO</name>
<protein>
    <submittedName>
        <fullName evidence="1">Uncharacterized protein</fullName>
    </submittedName>
</protein>
<comment type="caution">
    <text evidence="1">The sequence shown here is derived from an EMBL/GenBank/DDBJ whole genome shotgun (WGS) entry which is preliminary data.</text>
</comment>
<reference evidence="2" key="1">
    <citation type="journal article" date="2023" name="Nat. Plants">
        <title>Single-cell RNA sequencing provides a high-resolution roadmap for understanding the multicellular compartmentation of specialized metabolism.</title>
        <authorList>
            <person name="Sun S."/>
            <person name="Shen X."/>
            <person name="Li Y."/>
            <person name="Li Y."/>
            <person name="Wang S."/>
            <person name="Li R."/>
            <person name="Zhang H."/>
            <person name="Shen G."/>
            <person name="Guo B."/>
            <person name="Wei J."/>
            <person name="Xu J."/>
            <person name="St-Pierre B."/>
            <person name="Chen S."/>
            <person name="Sun C."/>
        </authorList>
    </citation>
    <scope>NUCLEOTIDE SEQUENCE [LARGE SCALE GENOMIC DNA]</scope>
</reference>
<dbReference type="EMBL" id="CM044708">
    <property type="protein sequence ID" value="KAI5647876.1"/>
    <property type="molecule type" value="Genomic_DNA"/>
</dbReference>
<sequence length="312" mass="34086">MDWSHKLCIAAFLIVASAISGIHGDSVVSGTVFCDQCRDGQISLFDYPLYGANVTMACPNNDGRVTNWAEETTDWIGNYAMRFEGTPDLSSCSVQVSPGGGQSLKGCGATTGPPKPLKLMFRMFDMAMYSVDPLISQPAEPMSFCPRSISPVKPPPSFPVPTPVVKPPPAVVKPPLPRSPPQSPVPFLEASACPHQKWRMPEYRCYWKVVTPDTKVAVVFGVIAARKYGTDMTLGMGMLGRGEAYRTLLREGITALLNSYNSIQFPFNSLEVIEHMNWAMMGSTKNALHTAIKFMRANSGNGRIPCKFTPCH</sequence>
<evidence type="ECO:0000313" key="2">
    <source>
        <dbReference type="Proteomes" id="UP001060085"/>
    </source>
</evidence>
<dbReference type="Proteomes" id="UP001060085">
    <property type="component" value="Linkage Group LG08"/>
</dbReference>
<proteinExistence type="predicted"/>
<keyword evidence="2" id="KW-1185">Reference proteome</keyword>
<gene>
    <name evidence="1" type="ORF">M9H77_33881</name>
</gene>
<organism evidence="1 2">
    <name type="scientific">Catharanthus roseus</name>
    <name type="common">Madagascar periwinkle</name>
    <name type="synonym">Vinca rosea</name>
    <dbReference type="NCBI Taxonomy" id="4058"/>
    <lineage>
        <taxon>Eukaryota</taxon>
        <taxon>Viridiplantae</taxon>
        <taxon>Streptophyta</taxon>
        <taxon>Embryophyta</taxon>
        <taxon>Tracheophyta</taxon>
        <taxon>Spermatophyta</taxon>
        <taxon>Magnoliopsida</taxon>
        <taxon>eudicotyledons</taxon>
        <taxon>Gunneridae</taxon>
        <taxon>Pentapetalae</taxon>
        <taxon>asterids</taxon>
        <taxon>lamiids</taxon>
        <taxon>Gentianales</taxon>
        <taxon>Apocynaceae</taxon>
        <taxon>Rauvolfioideae</taxon>
        <taxon>Vinceae</taxon>
        <taxon>Catharanthinae</taxon>
        <taxon>Catharanthus</taxon>
    </lineage>
</organism>
<accession>A0ACB9ZM29</accession>